<dbReference type="FunFam" id="3.75.10.10:FF:000004">
    <property type="entry name" value="N(G),N(G)-dimethylarginine dimethylaminohydrolase 1"/>
    <property type="match status" value="1"/>
</dbReference>
<dbReference type="GO" id="GO:0016597">
    <property type="term" value="F:amino acid binding"/>
    <property type="evidence" value="ECO:0007669"/>
    <property type="project" value="TreeGrafter"/>
</dbReference>
<accession>A0A1P8TC95</accession>
<dbReference type="RefSeq" id="WP_076683194.1">
    <property type="nucleotide sequence ID" value="NZ_CP015588.1"/>
</dbReference>
<dbReference type="InterPro" id="IPR033199">
    <property type="entry name" value="DDAH-like"/>
</dbReference>
<keyword evidence="6" id="KW-1185">Reference proteome</keyword>
<dbReference type="OrthoDB" id="3196313at2"/>
<feature type="active site" description="Proton donor" evidence="3">
    <location>
        <position position="163"/>
    </location>
</feature>
<proteinExistence type="inferred from homology"/>
<sequence length="258" mass="27624">MPSKKALIRRPGPRVADGLVTHLRRAPVDRELALRQWDAYVGALASHGWETLEVEPADDCPDAVFVEDTVVVFRNVALIARPGAESRRGETPGVEEAVGRLGCSVNWVWEPGTLDGGDVLKVGDTIYVGRGGRTNAEGVRQLRAVFEPLGARVVTVPVTRVLHLKSAVTALPDGTVIGYEPLVDSGSLFPRFLAVPEEAGAHVVLLGGAKLLMAASAPKSAELFADLGFDPVPVDIGEFEKREGCVTCLSVRLRELYA</sequence>
<evidence type="ECO:0000256" key="2">
    <source>
        <dbReference type="ARBA" id="ARBA00022801"/>
    </source>
</evidence>
<dbReference type="NCBIfam" id="NF045660">
    <property type="entry name" value="DiMthArgaseDdahStm"/>
    <property type="match status" value="1"/>
</dbReference>
<dbReference type="KEGG" id="ssia:A7J05_05345"/>
<evidence type="ECO:0000256" key="1">
    <source>
        <dbReference type="ARBA" id="ARBA00008532"/>
    </source>
</evidence>
<evidence type="ECO:0000313" key="5">
    <source>
        <dbReference type="EMBL" id="QQC92466.1"/>
    </source>
</evidence>
<dbReference type="EMBL" id="CP015588">
    <property type="protein sequence ID" value="APY85227.1"/>
    <property type="molecule type" value="Genomic_DNA"/>
</dbReference>
<name>A0A1P8TC95_9ACTN</name>
<dbReference type="GO" id="GO:0000052">
    <property type="term" value="P:citrulline metabolic process"/>
    <property type="evidence" value="ECO:0007669"/>
    <property type="project" value="TreeGrafter"/>
</dbReference>
<feature type="active site" description="Nucleophile" evidence="3">
    <location>
        <position position="248"/>
    </location>
</feature>
<protein>
    <submittedName>
        <fullName evidence="5">N(G),N(G)-dimethylarginine dimethylaminohydrolase</fullName>
        <ecNumber evidence="5">3.5.3.18</ecNumber>
    </submittedName>
</protein>
<gene>
    <name evidence="5" type="primary">ddaH</name>
    <name evidence="4" type="ORF">A7J05_05345</name>
    <name evidence="5" type="ORF">I8755_31830</name>
</gene>
<keyword evidence="2 5" id="KW-0378">Hydrolase</keyword>
<dbReference type="Proteomes" id="UP000596130">
    <property type="component" value="Chromosome"/>
</dbReference>
<evidence type="ECO:0000256" key="3">
    <source>
        <dbReference type="PIRSR" id="PIRSR633199-1"/>
    </source>
</evidence>
<organism evidence="5 7">
    <name type="scientific">Streptomyces alfalfae</name>
    <dbReference type="NCBI Taxonomy" id="1642299"/>
    <lineage>
        <taxon>Bacteria</taxon>
        <taxon>Bacillati</taxon>
        <taxon>Actinomycetota</taxon>
        <taxon>Actinomycetes</taxon>
        <taxon>Kitasatosporales</taxon>
        <taxon>Streptomycetaceae</taxon>
        <taxon>Streptomyces</taxon>
    </lineage>
</organism>
<evidence type="ECO:0000313" key="4">
    <source>
        <dbReference type="EMBL" id="APY85227.1"/>
    </source>
</evidence>
<dbReference type="GO" id="GO:0045429">
    <property type="term" value="P:positive regulation of nitric oxide biosynthetic process"/>
    <property type="evidence" value="ECO:0007669"/>
    <property type="project" value="TreeGrafter"/>
</dbReference>
<evidence type="ECO:0000313" key="7">
    <source>
        <dbReference type="Proteomes" id="UP000596130"/>
    </source>
</evidence>
<dbReference type="GO" id="GO:0016403">
    <property type="term" value="F:dimethylargininase activity"/>
    <property type="evidence" value="ECO:0007669"/>
    <property type="project" value="UniProtKB-EC"/>
</dbReference>
<dbReference type="EC" id="3.5.3.18" evidence="5"/>
<dbReference type="PANTHER" id="PTHR12737">
    <property type="entry name" value="DIMETHYLARGININE DIMETHYLAMINOHYDROLASE"/>
    <property type="match status" value="1"/>
</dbReference>
<dbReference type="Proteomes" id="UP000187191">
    <property type="component" value="Chromosome"/>
</dbReference>
<reference evidence="5 7" key="2">
    <citation type="submission" date="2020-12" db="EMBL/GenBank/DDBJ databases">
        <title>Identification and biosynthesis of polyene macrolides produced by Streptomyces alfalfae Men-myco-93-63.</title>
        <authorList>
            <person name="Liu D."/>
            <person name="Li Y."/>
            <person name="Liu L."/>
            <person name="Han X."/>
            <person name="Shen F."/>
        </authorList>
    </citation>
    <scope>NUCLEOTIDE SEQUENCE [LARGE SCALE GENOMIC DNA]</scope>
    <source>
        <strain evidence="5 7">Men-myco-93-63</strain>
    </source>
</reference>
<dbReference type="AlphaFoldDB" id="A0A1P8TC95"/>
<dbReference type="EMBL" id="CP065959">
    <property type="protein sequence ID" value="QQC92466.1"/>
    <property type="molecule type" value="Genomic_DNA"/>
</dbReference>
<dbReference type="SUPFAM" id="SSF55909">
    <property type="entry name" value="Pentein"/>
    <property type="match status" value="1"/>
</dbReference>
<dbReference type="PANTHER" id="PTHR12737:SF9">
    <property type="entry name" value="DIMETHYLARGININASE"/>
    <property type="match status" value="1"/>
</dbReference>
<comment type="similarity">
    <text evidence="1">Belongs to the DDAH family.</text>
</comment>
<reference evidence="4 6" key="1">
    <citation type="submission" date="2016-05" db="EMBL/GenBank/DDBJ databases">
        <authorList>
            <person name="Gu J."/>
        </authorList>
    </citation>
    <scope>NUCLEOTIDE SEQUENCE [LARGE SCALE GENOMIC DNA]</scope>
    <source>
        <strain evidence="4 6">ACCC40021</strain>
    </source>
</reference>
<dbReference type="GO" id="GO:0006525">
    <property type="term" value="P:arginine metabolic process"/>
    <property type="evidence" value="ECO:0007669"/>
    <property type="project" value="TreeGrafter"/>
</dbReference>
<dbReference type="Gene3D" id="3.75.10.10">
    <property type="entry name" value="L-arginine/glycine Amidinotransferase, Chain A"/>
    <property type="match status" value="1"/>
</dbReference>
<evidence type="ECO:0000313" key="6">
    <source>
        <dbReference type="Proteomes" id="UP000187191"/>
    </source>
</evidence>